<dbReference type="AlphaFoldDB" id="A0A1I7S0J4"/>
<evidence type="ECO:0000256" key="1">
    <source>
        <dbReference type="SAM" id="SignalP"/>
    </source>
</evidence>
<evidence type="ECO:0000313" key="5">
    <source>
        <dbReference type="Proteomes" id="UP000659654"/>
    </source>
</evidence>
<dbReference type="SUPFAM" id="SSF50630">
    <property type="entry name" value="Acid proteases"/>
    <property type="match status" value="1"/>
</dbReference>
<protein>
    <submittedName>
        <fullName evidence="2">(pine wood nematode) hypothetical protein</fullName>
    </submittedName>
</protein>
<reference evidence="3" key="2">
    <citation type="submission" date="2020-08" db="EMBL/GenBank/DDBJ databases">
        <authorList>
            <person name="Kikuchi T."/>
        </authorList>
    </citation>
    <scope>NUCLEOTIDE SEQUENCE</scope>
    <source>
        <strain evidence="2">Ka4C1</strain>
    </source>
</reference>
<dbReference type="InterPro" id="IPR021109">
    <property type="entry name" value="Peptidase_aspartic_dom_sf"/>
</dbReference>
<sequence length="334" mass="36725">MNAIVVILPLILTVARCVVFKYNGDVPSIPMNYSADGEIQFSAAIKIDARETFVLGKPCGIQSKCTVQPHTNVYDPQKYGGKKVGGTNLIVLDGKALLCHVYETPIFTPAFNATPALFVAIASSGGPASLAQDGVLALNFERFPKYSGSFRRLLELVTNKVIIFRRGAFKQQLSDKRITETKGVFSLGEQKISGCGDFTYRYTDKNAGWSIKADITIGGKLYSGQQISFSVDQPSKFPAAIFEQFKDKDEADLPEAVFEIEGSKFTLNRQNLVQYKAGKMSLDVETNSRPTIVLGRNFLKDFCIALRTNGDLASPEIGLAPIIKLKDDPEWEEL</sequence>
<evidence type="ECO:0000313" key="4">
    <source>
        <dbReference type="Proteomes" id="UP000095284"/>
    </source>
</evidence>
<keyword evidence="1" id="KW-0732">Signal</keyword>
<evidence type="ECO:0000313" key="6">
    <source>
        <dbReference type="WBParaSite" id="BXY_0651800.1"/>
    </source>
</evidence>
<feature type="signal peptide" evidence="1">
    <location>
        <begin position="1"/>
        <end position="17"/>
    </location>
</feature>
<dbReference type="Proteomes" id="UP000095284">
    <property type="component" value="Unplaced"/>
</dbReference>
<gene>
    <name evidence="2" type="ORF">BXYJ_LOCUS15833</name>
</gene>
<dbReference type="Gene3D" id="2.60.40.1960">
    <property type="match status" value="1"/>
</dbReference>
<dbReference type="OrthoDB" id="10641527at2759"/>
<feature type="chain" id="PRO_5036022032" evidence="1">
    <location>
        <begin position="18"/>
        <end position="334"/>
    </location>
</feature>
<dbReference type="EMBL" id="CAJFDI010000006">
    <property type="protein sequence ID" value="CAD5235742.1"/>
    <property type="molecule type" value="Genomic_DNA"/>
</dbReference>
<name>A0A1I7S0J4_BURXY</name>
<dbReference type="WBParaSite" id="BXY_0651800.1">
    <property type="protein sequence ID" value="BXY_0651800.1"/>
    <property type="gene ID" value="BXY_0651800"/>
</dbReference>
<evidence type="ECO:0000313" key="2">
    <source>
        <dbReference type="EMBL" id="CAD5235742.1"/>
    </source>
</evidence>
<dbReference type="Proteomes" id="UP000659654">
    <property type="component" value="Unassembled WGS sequence"/>
</dbReference>
<dbReference type="Proteomes" id="UP000582659">
    <property type="component" value="Unassembled WGS sequence"/>
</dbReference>
<proteinExistence type="predicted"/>
<reference evidence="6" key="1">
    <citation type="submission" date="2016-11" db="UniProtKB">
        <authorList>
            <consortium name="WormBaseParasite"/>
        </authorList>
    </citation>
    <scope>IDENTIFICATION</scope>
</reference>
<evidence type="ECO:0000313" key="3">
    <source>
        <dbReference type="EMBL" id="CAG9132286.1"/>
    </source>
</evidence>
<keyword evidence="5" id="KW-1185">Reference proteome</keyword>
<dbReference type="SMR" id="A0A1I7S0J4"/>
<accession>A0A1I7S0J4</accession>
<dbReference type="EMBL" id="CAJFCV020000006">
    <property type="protein sequence ID" value="CAG9132286.1"/>
    <property type="molecule type" value="Genomic_DNA"/>
</dbReference>
<organism evidence="4 6">
    <name type="scientific">Bursaphelenchus xylophilus</name>
    <name type="common">Pinewood nematode worm</name>
    <name type="synonym">Aphelenchoides xylophilus</name>
    <dbReference type="NCBI Taxonomy" id="6326"/>
    <lineage>
        <taxon>Eukaryota</taxon>
        <taxon>Metazoa</taxon>
        <taxon>Ecdysozoa</taxon>
        <taxon>Nematoda</taxon>
        <taxon>Chromadorea</taxon>
        <taxon>Rhabditida</taxon>
        <taxon>Tylenchina</taxon>
        <taxon>Tylenchomorpha</taxon>
        <taxon>Aphelenchoidea</taxon>
        <taxon>Aphelenchoididae</taxon>
        <taxon>Bursaphelenchus</taxon>
    </lineage>
</organism>
<dbReference type="Gene3D" id="2.40.70.10">
    <property type="entry name" value="Acid Proteases"/>
    <property type="match status" value="2"/>
</dbReference>